<evidence type="ECO:0000259" key="7">
    <source>
        <dbReference type="PROSITE" id="PS50850"/>
    </source>
</evidence>
<dbReference type="SUPFAM" id="SSF103473">
    <property type="entry name" value="MFS general substrate transporter"/>
    <property type="match status" value="1"/>
</dbReference>
<dbReference type="PANTHER" id="PTHR23511">
    <property type="entry name" value="SYNAPTIC VESICLE GLYCOPROTEIN 2"/>
    <property type="match status" value="1"/>
</dbReference>
<evidence type="ECO:0000313" key="8">
    <source>
        <dbReference type="EMBL" id="KAL1380089.1"/>
    </source>
</evidence>
<organism evidence="8 9">
    <name type="scientific">Culex pipiens pipiens</name>
    <name type="common">Northern house mosquito</name>
    <dbReference type="NCBI Taxonomy" id="38569"/>
    <lineage>
        <taxon>Eukaryota</taxon>
        <taxon>Metazoa</taxon>
        <taxon>Ecdysozoa</taxon>
        <taxon>Arthropoda</taxon>
        <taxon>Hexapoda</taxon>
        <taxon>Insecta</taxon>
        <taxon>Pterygota</taxon>
        <taxon>Neoptera</taxon>
        <taxon>Endopterygota</taxon>
        <taxon>Diptera</taxon>
        <taxon>Nematocera</taxon>
        <taxon>Culicoidea</taxon>
        <taxon>Culicidae</taxon>
        <taxon>Culicinae</taxon>
        <taxon>Culicini</taxon>
        <taxon>Culex</taxon>
        <taxon>Culex</taxon>
    </lineage>
</organism>
<feature type="transmembrane region" description="Helical" evidence="6">
    <location>
        <begin position="424"/>
        <end position="441"/>
    </location>
</feature>
<dbReference type="PANTHER" id="PTHR23511:SF37">
    <property type="entry name" value="MAJOR FACILITATOR SUPERFAMILY (MFS) PROFILE DOMAIN-CONTAINING PROTEIN-RELATED"/>
    <property type="match status" value="1"/>
</dbReference>
<keyword evidence="5 6" id="KW-0472">Membrane</keyword>
<dbReference type="PROSITE" id="PS50850">
    <property type="entry name" value="MFS"/>
    <property type="match status" value="1"/>
</dbReference>
<dbReference type="GO" id="GO:0016020">
    <property type="term" value="C:membrane"/>
    <property type="evidence" value="ECO:0007669"/>
    <property type="project" value="UniProtKB-SubCell"/>
</dbReference>
<evidence type="ECO:0000256" key="6">
    <source>
        <dbReference type="SAM" id="Phobius"/>
    </source>
</evidence>
<evidence type="ECO:0000313" key="9">
    <source>
        <dbReference type="Proteomes" id="UP001562425"/>
    </source>
</evidence>
<feature type="transmembrane region" description="Helical" evidence="6">
    <location>
        <begin position="482"/>
        <end position="505"/>
    </location>
</feature>
<feature type="transmembrane region" description="Helical" evidence="6">
    <location>
        <begin position="226"/>
        <end position="245"/>
    </location>
</feature>
<sequence length="533" mass="58116">MAPSVESVVESGGGRVFIVEPLAATGGDGKELSKHGTEQKSHTFDEAIDVAGFGRTSWQVFLVSALIMLAVLNETMGISILIPAAHCDLHLSATDKGMLTGVSFAGIILTSHLWGYLADTKGRKNVIILSLALTTVCSLASSLASDFATIVVLRLLVGMCISAPSATIYAYLGEFTKTERRTMMISFASVAVGLSSISVGTLGWIFLSFNWRLNLFDVVEFRPWRLLLILYSLPGAIGAAWMVFLPESPKFYLSQGRDDKALAVLQRMFLENHRDCTVEDFVVKRITPEVDAEEAKAKPKGFLAVMGSMWQQTVPLLRRPNLLYFVVCCALQFGMFFVSAGMGLWYPEIVNRITSANQSVPATICEVLQGVHSSDEDFVAYVEKECDDRMTQDVFVYVIVLGSIYTFLYLAMSTLLQKIRRGHILFFNLFTSGVCGVLLAYVNDPYFVLLCFCAFMVFAGSSISLVNGAAVSLFPTHVRAMAVCLSLMMGRLGSVAGTNLIGLIMEDSCTLTFNVFAGCSLLGAMLTLVLPSR</sequence>
<dbReference type="Pfam" id="PF07690">
    <property type="entry name" value="MFS_1"/>
    <property type="match status" value="1"/>
</dbReference>
<feature type="transmembrane region" description="Helical" evidence="6">
    <location>
        <begin position="511"/>
        <end position="530"/>
    </location>
</feature>
<reference evidence="8 9" key="1">
    <citation type="submission" date="2024-05" db="EMBL/GenBank/DDBJ databases">
        <title>Culex pipiens pipiens assembly and annotation.</title>
        <authorList>
            <person name="Alout H."/>
            <person name="Durand T."/>
        </authorList>
    </citation>
    <scope>NUCLEOTIDE SEQUENCE [LARGE SCALE GENOMIC DNA]</scope>
    <source>
        <strain evidence="8">HA-2024</strain>
        <tissue evidence="8">Whole body</tissue>
    </source>
</reference>
<evidence type="ECO:0000256" key="2">
    <source>
        <dbReference type="ARBA" id="ARBA00022448"/>
    </source>
</evidence>
<name>A0ABD1CUG6_CULPP</name>
<keyword evidence="3 6" id="KW-0812">Transmembrane</keyword>
<dbReference type="Gene3D" id="1.20.1250.20">
    <property type="entry name" value="MFS general substrate transporter like domains"/>
    <property type="match status" value="1"/>
</dbReference>
<feature type="transmembrane region" description="Helical" evidence="6">
    <location>
        <begin position="60"/>
        <end position="85"/>
    </location>
</feature>
<feature type="transmembrane region" description="Helical" evidence="6">
    <location>
        <begin position="447"/>
        <end position="470"/>
    </location>
</feature>
<evidence type="ECO:0000256" key="1">
    <source>
        <dbReference type="ARBA" id="ARBA00004141"/>
    </source>
</evidence>
<feature type="transmembrane region" description="Helical" evidence="6">
    <location>
        <begin position="394"/>
        <end position="412"/>
    </location>
</feature>
<feature type="domain" description="Major facilitator superfamily (MFS) profile" evidence="7">
    <location>
        <begin position="60"/>
        <end position="533"/>
    </location>
</feature>
<accession>A0ABD1CUG6</accession>
<dbReference type="InterPro" id="IPR036259">
    <property type="entry name" value="MFS_trans_sf"/>
</dbReference>
<proteinExistence type="predicted"/>
<keyword evidence="2" id="KW-0813">Transport</keyword>
<protein>
    <recommendedName>
        <fullName evidence="7">Major facilitator superfamily (MFS) profile domain-containing protein</fullName>
    </recommendedName>
</protein>
<keyword evidence="9" id="KW-1185">Reference proteome</keyword>
<evidence type="ECO:0000256" key="5">
    <source>
        <dbReference type="ARBA" id="ARBA00023136"/>
    </source>
</evidence>
<dbReference type="AlphaFoldDB" id="A0ABD1CUG6"/>
<dbReference type="InterPro" id="IPR020846">
    <property type="entry name" value="MFS_dom"/>
</dbReference>
<evidence type="ECO:0000256" key="3">
    <source>
        <dbReference type="ARBA" id="ARBA00022692"/>
    </source>
</evidence>
<gene>
    <name evidence="8" type="ORF">pipiens_003636</name>
</gene>
<feature type="transmembrane region" description="Helical" evidence="6">
    <location>
        <begin position="97"/>
        <end position="117"/>
    </location>
</feature>
<dbReference type="Proteomes" id="UP001562425">
    <property type="component" value="Unassembled WGS sequence"/>
</dbReference>
<feature type="transmembrane region" description="Helical" evidence="6">
    <location>
        <begin position="126"/>
        <end position="145"/>
    </location>
</feature>
<dbReference type="EMBL" id="JBEHCU010009323">
    <property type="protein sequence ID" value="KAL1380089.1"/>
    <property type="molecule type" value="Genomic_DNA"/>
</dbReference>
<evidence type="ECO:0000256" key="4">
    <source>
        <dbReference type="ARBA" id="ARBA00022989"/>
    </source>
</evidence>
<feature type="transmembrane region" description="Helical" evidence="6">
    <location>
        <begin position="151"/>
        <end position="172"/>
    </location>
</feature>
<dbReference type="InterPro" id="IPR011701">
    <property type="entry name" value="MFS"/>
</dbReference>
<comment type="caution">
    <text evidence="8">The sequence shown here is derived from an EMBL/GenBank/DDBJ whole genome shotgun (WGS) entry which is preliminary data.</text>
</comment>
<feature type="transmembrane region" description="Helical" evidence="6">
    <location>
        <begin position="184"/>
        <end position="206"/>
    </location>
</feature>
<keyword evidence="4 6" id="KW-1133">Transmembrane helix</keyword>
<feature type="transmembrane region" description="Helical" evidence="6">
    <location>
        <begin position="322"/>
        <end position="346"/>
    </location>
</feature>
<comment type="subcellular location">
    <subcellularLocation>
        <location evidence="1">Membrane</location>
        <topology evidence="1">Multi-pass membrane protein</topology>
    </subcellularLocation>
</comment>